<gene>
    <name evidence="5" type="ORF">SAMN05421642_1106</name>
</gene>
<evidence type="ECO:0000313" key="6">
    <source>
        <dbReference type="Proteomes" id="UP000198327"/>
    </source>
</evidence>
<dbReference type="Pfam" id="PF00743">
    <property type="entry name" value="FMO-like"/>
    <property type="match status" value="1"/>
</dbReference>
<dbReference type="GO" id="GO:0050660">
    <property type="term" value="F:flavin adenine dinucleotide binding"/>
    <property type="evidence" value="ECO:0007669"/>
    <property type="project" value="InterPro"/>
</dbReference>
<dbReference type="PRINTS" id="PR00469">
    <property type="entry name" value="PNDRDTASEII"/>
</dbReference>
<keyword evidence="6" id="KW-1185">Reference proteome</keyword>
<reference evidence="6" key="1">
    <citation type="submission" date="2017-06" db="EMBL/GenBank/DDBJ databases">
        <authorList>
            <person name="Varghese N."/>
            <person name="Submissions S."/>
        </authorList>
    </citation>
    <scope>NUCLEOTIDE SEQUENCE [LARGE SCALE GENOMIC DNA]</scope>
    <source>
        <strain evidence="6">JCM 23211</strain>
    </source>
</reference>
<accession>A0A239K8R9</accession>
<dbReference type="GO" id="GO:0050661">
    <property type="term" value="F:NADP binding"/>
    <property type="evidence" value="ECO:0007669"/>
    <property type="project" value="InterPro"/>
</dbReference>
<dbReference type="InterPro" id="IPR020946">
    <property type="entry name" value="Flavin_mOase-like"/>
</dbReference>
<dbReference type="Proteomes" id="UP000198327">
    <property type="component" value="Unassembled WGS sequence"/>
</dbReference>
<protein>
    <submittedName>
        <fullName evidence="5">Predicted flavoprotein CzcO associated with the cation diffusion facilitator CzcD</fullName>
    </submittedName>
</protein>
<keyword evidence="2" id="KW-0285">Flavoprotein</keyword>
<evidence type="ECO:0000256" key="2">
    <source>
        <dbReference type="ARBA" id="ARBA00022630"/>
    </source>
</evidence>
<comment type="similarity">
    <text evidence="1">Belongs to the FAD-binding monooxygenase family.</text>
</comment>
<organism evidence="5 6">
    <name type="scientific">Rhodococcoides kyotonense</name>
    <dbReference type="NCBI Taxonomy" id="398843"/>
    <lineage>
        <taxon>Bacteria</taxon>
        <taxon>Bacillati</taxon>
        <taxon>Actinomycetota</taxon>
        <taxon>Actinomycetes</taxon>
        <taxon>Mycobacteriales</taxon>
        <taxon>Nocardiaceae</taxon>
        <taxon>Rhodococcoides</taxon>
    </lineage>
</organism>
<dbReference type="PANTHER" id="PTHR42877:SF4">
    <property type="entry name" value="FAD_NAD(P)-BINDING DOMAIN-CONTAINING PROTEIN-RELATED"/>
    <property type="match status" value="1"/>
</dbReference>
<evidence type="ECO:0000256" key="4">
    <source>
        <dbReference type="ARBA" id="ARBA00023002"/>
    </source>
</evidence>
<dbReference type="GO" id="GO:0004499">
    <property type="term" value="F:N,N-dimethylaniline monooxygenase activity"/>
    <property type="evidence" value="ECO:0007669"/>
    <property type="project" value="InterPro"/>
</dbReference>
<dbReference type="OrthoDB" id="5168853at2"/>
<dbReference type="PRINTS" id="PR00368">
    <property type="entry name" value="FADPNR"/>
</dbReference>
<evidence type="ECO:0000256" key="3">
    <source>
        <dbReference type="ARBA" id="ARBA00022827"/>
    </source>
</evidence>
<dbReference type="InterPro" id="IPR036188">
    <property type="entry name" value="FAD/NAD-bd_sf"/>
</dbReference>
<dbReference type="SUPFAM" id="SSF51905">
    <property type="entry name" value="FAD/NAD(P)-binding domain"/>
    <property type="match status" value="2"/>
</dbReference>
<keyword evidence="3" id="KW-0274">FAD</keyword>
<proteinExistence type="inferred from homology"/>
<dbReference type="RefSeq" id="WP_089248370.1">
    <property type="nucleotide sequence ID" value="NZ_FZOW01000010.1"/>
</dbReference>
<dbReference type="InterPro" id="IPR051209">
    <property type="entry name" value="FAD-bind_Monooxygenase_sf"/>
</dbReference>
<dbReference type="EMBL" id="FZOW01000010">
    <property type="protein sequence ID" value="SNT14421.1"/>
    <property type="molecule type" value="Genomic_DNA"/>
</dbReference>
<evidence type="ECO:0000313" key="5">
    <source>
        <dbReference type="EMBL" id="SNT14421.1"/>
    </source>
</evidence>
<dbReference type="PANTHER" id="PTHR42877">
    <property type="entry name" value="L-ORNITHINE N(5)-MONOOXYGENASE-RELATED"/>
    <property type="match status" value="1"/>
</dbReference>
<evidence type="ECO:0000256" key="1">
    <source>
        <dbReference type="ARBA" id="ARBA00010139"/>
    </source>
</evidence>
<keyword evidence="4" id="KW-0560">Oxidoreductase</keyword>
<sequence length="507" mass="56709">MTNTDAHSPTVAIIGAGFGGLAAAIELERNGIDSYEVFERADSVGGVWRANTYPGAACDVPSSIYSYSFDLDADWSARFGTQSEIRDYLQRAAEKYGVSTKISFGREVSAARFEDHRWRLEFVDGEDREFDALICATGLLSKPRIPDVEVSDGFGGSMFHSAEWDHSVDLTGKRVVVVGSGASAVQLVPKIVDDVAELAVVQRSPNWVVDRHDYRANPLIGRLLRRFPSVMRLQHNLEFLWYELRSPLIYNRMDPFRRILEGWMRLKIRRQISDPVLRSAVTPEYRAMCNRLLMSNDWYPALDRDHVSVHRQGIRRVAENSVELSDGETVPADVVVWCTGFAADEYLAPIAIIGRDGRNLHVEWKENPEAYLGISVSGFPNLFMIYGPGTASNVNTVIFMLEKEARFVRTVIERIAQTGGWVDVRQDAQDEYNSKRAVALSKTVYGTGCPGWLSGKDGKPFAVWPGTHLEYAHATRRVDFDAYEHGGVSTNAAASLATHEKSDVQRH</sequence>
<dbReference type="Gene3D" id="3.50.50.60">
    <property type="entry name" value="FAD/NAD(P)-binding domain"/>
    <property type="match status" value="3"/>
</dbReference>
<name>A0A239K8R9_9NOCA</name>
<dbReference type="AlphaFoldDB" id="A0A239K8R9"/>